<proteinExistence type="predicted"/>
<dbReference type="AlphaFoldDB" id="A0A9P3EPA3"/>
<dbReference type="Proteomes" id="UP001043456">
    <property type="component" value="Unassembled WGS sequence"/>
</dbReference>
<evidence type="ECO:0000256" key="1">
    <source>
        <dbReference type="SAM" id="MobiDB-lite"/>
    </source>
</evidence>
<dbReference type="GeneID" id="66999235"/>
<gene>
    <name evidence="2" type="ORF">Asppvi_000622</name>
</gene>
<evidence type="ECO:0000313" key="3">
    <source>
        <dbReference type="Proteomes" id="UP001043456"/>
    </source>
</evidence>
<evidence type="ECO:0000313" key="2">
    <source>
        <dbReference type="EMBL" id="GIJ82119.1"/>
    </source>
</evidence>
<name>A0A9P3EPA3_9EURO</name>
<dbReference type="OrthoDB" id="3794209at2759"/>
<organism evidence="2 3">
    <name type="scientific">Aspergillus pseudoviridinutans</name>
    <dbReference type="NCBI Taxonomy" id="1517512"/>
    <lineage>
        <taxon>Eukaryota</taxon>
        <taxon>Fungi</taxon>
        <taxon>Dikarya</taxon>
        <taxon>Ascomycota</taxon>
        <taxon>Pezizomycotina</taxon>
        <taxon>Eurotiomycetes</taxon>
        <taxon>Eurotiomycetidae</taxon>
        <taxon>Eurotiales</taxon>
        <taxon>Aspergillaceae</taxon>
        <taxon>Aspergillus</taxon>
        <taxon>Aspergillus subgen. Fumigati</taxon>
    </lineage>
</organism>
<sequence>MLPLKTPAPSTAPNEVHEDEQRNKRESSFFDVKIFYRRDLLKQPFLPELRAVINASYRDHEINPVGKIGYRLQTDTQIADELDSSGFTAVATVSNEIVGTASVKTWVSNAEGVAWKPRGYYEGKSANEVLSMQSTCLNTHNSDADSDSCDGDFEILLVAVKPGPRDL</sequence>
<feature type="region of interest" description="Disordered" evidence="1">
    <location>
        <begin position="1"/>
        <end position="23"/>
    </location>
</feature>
<comment type="caution">
    <text evidence="2">The sequence shown here is derived from an EMBL/GenBank/DDBJ whole genome shotgun (WGS) entry which is preliminary data.</text>
</comment>
<keyword evidence="3" id="KW-1185">Reference proteome</keyword>
<accession>A0A9P3EPA3</accession>
<dbReference type="RefSeq" id="XP_043152866.1">
    <property type="nucleotide sequence ID" value="XM_043296931.1"/>
</dbReference>
<protein>
    <submittedName>
        <fullName evidence="2">Uncharacterized protein</fullName>
    </submittedName>
</protein>
<reference evidence="2 3" key="1">
    <citation type="submission" date="2018-10" db="EMBL/GenBank/DDBJ databases">
        <title>Pan-genome distribution and transcriptional activeness of fungal secondary metabolism genes in Aspergillus section Fumigati.</title>
        <authorList>
            <person name="Takahashi H."/>
            <person name="Umemura M."/>
            <person name="Ninomiya A."/>
            <person name="Kusuya Y."/>
            <person name="Urayama S."/>
            <person name="Shimizu M."/>
            <person name="Watanabe A."/>
            <person name="Kamei K."/>
            <person name="Yaguchi T."/>
            <person name="Hagiwara D."/>
        </authorList>
    </citation>
    <scope>NUCLEOTIDE SEQUENCE [LARGE SCALE GENOMIC DNA]</scope>
    <source>
        <strain evidence="2 3">IFM 55266</strain>
    </source>
</reference>
<dbReference type="EMBL" id="BHVY01000001">
    <property type="protein sequence ID" value="GIJ82119.1"/>
    <property type="molecule type" value="Genomic_DNA"/>
</dbReference>